<keyword evidence="8" id="KW-1185">Reference proteome</keyword>
<evidence type="ECO:0000259" key="6">
    <source>
        <dbReference type="Pfam" id="PF00251"/>
    </source>
</evidence>
<dbReference type="PROSITE" id="PS00609">
    <property type="entry name" value="GLYCOSYL_HYDROL_F32"/>
    <property type="match status" value="1"/>
</dbReference>
<dbReference type="Gene3D" id="2.60.120.560">
    <property type="entry name" value="Exo-inulinase, domain 1"/>
    <property type="match status" value="1"/>
</dbReference>
<dbReference type="Pfam" id="PF08244">
    <property type="entry name" value="Glyco_hydro_32C"/>
    <property type="match status" value="1"/>
</dbReference>
<feature type="domain" description="Glycosyl hydrolase family 32 N-terminal" evidence="6">
    <location>
        <begin position="32"/>
        <end position="337"/>
    </location>
</feature>
<dbReference type="GO" id="GO:0005975">
    <property type="term" value="P:carbohydrate metabolic process"/>
    <property type="evidence" value="ECO:0007669"/>
    <property type="project" value="InterPro"/>
</dbReference>
<dbReference type="SMART" id="SM00640">
    <property type="entry name" value="Glyco_32"/>
    <property type="match status" value="1"/>
</dbReference>
<dbReference type="InterPro" id="IPR023296">
    <property type="entry name" value="Glyco_hydro_beta-prop_sf"/>
</dbReference>
<evidence type="ECO:0000256" key="3">
    <source>
        <dbReference type="ARBA" id="ARBA00023295"/>
    </source>
</evidence>
<dbReference type="PANTHER" id="PTHR43101:SF1">
    <property type="entry name" value="BETA-FRUCTOSIDASE"/>
    <property type="match status" value="1"/>
</dbReference>
<dbReference type="InterPro" id="IPR018053">
    <property type="entry name" value="Glyco_hydro_32_AS"/>
</dbReference>
<dbReference type="NCBIfam" id="TIGR01322">
    <property type="entry name" value="scrB_fam"/>
    <property type="match status" value="1"/>
</dbReference>
<dbReference type="InterPro" id="IPR013189">
    <property type="entry name" value="Glyco_hydro_32_C"/>
</dbReference>
<evidence type="ECO:0000313" key="8">
    <source>
        <dbReference type="Proteomes" id="UP001652740"/>
    </source>
</evidence>
<comment type="catalytic activity">
    <reaction evidence="4">
        <text>Hydrolysis of terminal non-reducing beta-D-fructofuranoside residues in beta-D-fructofuranosides.</text>
        <dbReference type="EC" id="3.2.1.26"/>
    </reaction>
</comment>
<dbReference type="RefSeq" id="XP_026765233.3">
    <property type="nucleotide sequence ID" value="XM_026909432.3"/>
</dbReference>
<comment type="similarity">
    <text evidence="1 4">Belongs to the glycosyl hydrolase 32 family.</text>
</comment>
<dbReference type="SUPFAM" id="SSF75005">
    <property type="entry name" value="Arabinanase/levansucrase/invertase"/>
    <property type="match status" value="1"/>
</dbReference>
<dbReference type="SUPFAM" id="SSF49899">
    <property type="entry name" value="Concanavalin A-like lectins/glucanases"/>
    <property type="match status" value="1"/>
</dbReference>
<dbReference type="InterPro" id="IPR006232">
    <property type="entry name" value="Suc6P_hydrolase"/>
</dbReference>
<dbReference type="Pfam" id="PF00251">
    <property type="entry name" value="Glyco_hydro_32N"/>
    <property type="match status" value="1"/>
</dbReference>
<dbReference type="InterPro" id="IPR001362">
    <property type="entry name" value="Glyco_hydro_32"/>
</dbReference>
<evidence type="ECO:0000256" key="2">
    <source>
        <dbReference type="ARBA" id="ARBA00022801"/>
    </source>
</evidence>
<dbReference type="InterPro" id="IPR051214">
    <property type="entry name" value="GH32_Enzymes"/>
</dbReference>
<protein>
    <recommendedName>
        <fullName evidence="4">Sucrose-6-phosphate hydrolase</fullName>
        <ecNumber evidence="4">3.2.1.26</ecNumber>
    </recommendedName>
</protein>
<evidence type="ECO:0000256" key="4">
    <source>
        <dbReference type="RuleBase" id="RU362110"/>
    </source>
</evidence>
<evidence type="ECO:0000259" key="7">
    <source>
        <dbReference type="Pfam" id="PF08244"/>
    </source>
</evidence>
<accession>A0A6J1X5N8</accession>
<dbReference type="InterPro" id="IPR013148">
    <property type="entry name" value="Glyco_hydro_32_N"/>
</dbReference>
<feature type="chain" id="PRO_5046295090" description="Sucrose-6-phosphate hydrolase" evidence="5">
    <location>
        <begin position="22"/>
        <end position="484"/>
    </location>
</feature>
<evidence type="ECO:0000256" key="5">
    <source>
        <dbReference type="SAM" id="SignalP"/>
    </source>
</evidence>
<feature type="signal peptide" evidence="5">
    <location>
        <begin position="1"/>
        <end position="21"/>
    </location>
</feature>
<evidence type="ECO:0000256" key="1">
    <source>
        <dbReference type="ARBA" id="ARBA00009902"/>
    </source>
</evidence>
<keyword evidence="5" id="KW-0732">Signal</keyword>
<name>A0A6J1X5N8_GALME</name>
<feature type="domain" description="Glycosyl hydrolase family 32 C-terminal" evidence="7">
    <location>
        <begin position="375"/>
        <end position="464"/>
    </location>
</feature>
<gene>
    <name evidence="9" type="primary">LOC113523451</name>
</gene>
<dbReference type="CDD" id="cd18623">
    <property type="entry name" value="GH32_ScrB-like"/>
    <property type="match status" value="1"/>
</dbReference>
<dbReference type="InParanoid" id="A0A6J1X5N8"/>
<dbReference type="EC" id="3.2.1.26" evidence="4"/>
<dbReference type="PANTHER" id="PTHR43101">
    <property type="entry name" value="BETA-FRUCTOSIDASE"/>
    <property type="match status" value="1"/>
</dbReference>
<organism evidence="8 9">
    <name type="scientific">Galleria mellonella</name>
    <name type="common">Greater wax moth</name>
    <dbReference type="NCBI Taxonomy" id="7137"/>
    <lineage>
        <taxon>Eukaryota</taxon>
        <taxon>Metazoa</taxon>
        <taxon>Ecdysozoa</taxon>
        <taxon>Arthropoda</taxon>
        <taxon>Hexapoda</taxon>
        <taxon>Insecta</taxon>
        <taxon>Pterygota</taxon>
        <taxon>Neoptera</taxon>
        <taxon>Endopterygota</taxon>
        <taxon>Lepidoptera</taxon>
        <taxon>Glossata</taxon>
        <taxon>Ditrysia</taxon>
        <taxon>Pyraloidea</taxon>
        <taxon>Pyralidae</taxon>
        <taxon>Galleriinae</taxon>
        <taxon>Galleria</taxon>
    </lineage>
</organism>
<dbReference type="AlphaFoldDB" id="A0A6J1X5N8"/>
<sequence>MTLKISIHTMLFMLYFCKSSADVNSMYYPRYHLAPPYGWMNDPNGFSYFNNEYHLFYQHNPNSSMEPGITHWGHAKSTDLFHWEHLPIAMYPDQWFDMTGVFSGSAIVENDTMYFFYTGNLNHANEEHDHEQYQALASSADGVNVIKYKNNPVINGSEHQPNIRDPKVWKHEDTYYMVIGNSFNNNTLGRVLLYSSKDMISWEQVSVLAESDGMLGYMWECPDFFEINGLFVLLFSPQGIEPESDKYNNLFQTGYIVGTFDYVTHRFNPISKFKELDHGHDFYATQTFLDSQDRRILIAWFSMWEQNYPERIYGWAGQMTIPRELTLSPENDLIQKPVEEIAVVRDNVIYTGKNIYRSEAIALNDNTGEITLKARPSSNIELFIESEDDLAKLTISYDYNEDLVILDRGGDDGVRRTQWKPIDILIWNIFIDASSIELFCGYGEVTFSSRFFPSGNITVRLSNESFVDEIIVATMKRTVPVPED</sequence>
<dbReference type="GO" id="GO:0005737">
    <property type="term" value="C:cytoplasm"/>
    <property type="evidence" value="ECO:0007669"/>
    <property type="project" value="InterPro"/>
</dbReference>
<keyword evidence="2 4" id="KW-0378">Hydrolase</keyword>
<proteinExistence type="inferred from homology"/>
<dbReference type="GO" id="GO:0004564">
    <property type="term" value="F:beta-fructofuranosidase activity"/>
    <property type="evidence" value="ECO:0007669"/>
    <property type="project" value="UniProtKB-EC"/>
</dbReference>
<keyword evidence="3 4" id="KW-0326">Glycosidase</keyword>
<reference evidence="9" key="1">
    <citation type="submission" date="2025-08" db="UniProtKB">
        <authorList>
            <consortium name="RefSeq"/>
        </authorList>
    </citation>
    <scope>IDENTIFICATION</scope>
    <source>
        <tissue evidence="9">Whole larvae</tissue>
    </source>
</reference>
<dbReference type="InterPro" id="IPR013320">
    <property type="entry name" value="ConA-like_dom_sf"/>
</dbReference>
<dbReference type="KEGG" id="gmw:113523451"/>
<dbReference type="Proteomes" id="UP001652740">
    <property type="component" value="Unplaced"/>
</dbReference>
<dbReference type="Gene3D" id="2.115.10.20">
    <property type="entry name" value="Glycosyl hydrolase domain, family 43"/>
    <property type="match status" value="1"/>
</dbReference>
<dbReference type="GeneID" id="113523451"/>
<evidence type="ECO:0000313" key="9">
    <source>
        <dbReference type="RefSeq" id="XP_026765233.3"/>
    </source>
</evidence>